<gene>
    <name evidence="1" type="ORF">EVA_15686</name>
</gene>
<accession>J9C8J6</accession>
<dbReference type="CDD" id="cd13121">
    <property type="entry name" value="BF2867_like_C"/>
    <property type="match status" value="1"/>
</dbReference>
<dbReference type="Gene3D" id="2.60.40.2630">
    <property type="match status" value="1"/>
</dbReference>
<reference evidence="1" key="1">
    <citation type="journal article" date="2012" name="PLoS ONE">
        <title>Gene sets for utilization of primary and secondary nutrition supplies in the distal gut of endangered iberian lynx.</title>
        <authorList>
            <person name="Alcaide M."/>
            <person name="Messina E."/>
            <person name="Richter M."/>
            <person name="Bargiela R."/>
            <person name="Peplies J."/>
            <person name="Huws S.A."/>
            <person name="Newbold C.J."/>
            <person name="Golyshin P.N."/>
            <person name="Simon M.A."/>
            <person name="Lopez G."/>
            <person name="Yakimov M.M."/>
            <person name="Ferrer M."/>
        </authorList>
    </citation>
    <scope>NUCLEOTIDE SEQUENCE</scope>
</reference>
<dbReference type="Pfam" id="PF13149">
    <property type="entry name" value="Mfa_like_1"/>
    <property type="match status" value="1"/>
</dbReference>
<dbReference type="InterPro" id="IPR042278">
    <property type="entry name" value="Mfa-like_1_N"/>
</dbReference>
<dbReference type="InterPro" id="IPR025049">
    <property type="entry name" value="Mfa-like_1"/>
</dbReference>
<dbReference type="PROSITE" id="PS51257">
    <property type="entry name" value="PROKAR_LIPOPROTEIN"/>
    <property type="match status" value="1"/>
</dbReference>
<dbReference type="CDD" id="cd13120">
    <property type="entry name" value="BF2867_like_N"/>
    <property type="match status" value="1"/>
</dbReference>
<name>J9C8J6_9ZZZZ</name>
<dbReference type="Gene3D" id="2.60.40.2620">
    <property type="entry name" value="Fimbrillin-like"/>
    <property type="match status" value="1"/>
</dbReference>
<organism evidence="1">
    <name type="scientific">gut metagenome</name>
    <dbReference type="NCBI Taxonomy" id="749906"/>
    <lineage>
        <taxon>unclassified sequences</taxon>
        <taxon>metagenomes</taxon>
        <taxon>organismal metagenomes</taxon>
    </lineage>
</organism>
<comment type="caution">
    <text evidence="1">The sequence shown here is derived from an EMBL/GenBank/DDBJ whole genome shotgun (WGS) entry which is preliminary data.</text>
</comment>
<protein>
    <recommendedName>
        <fullName evidence="2">Fimbrillin family protein</fullName>
    </recommendedName>
</protein>
<dbReference type="AlphaFoldDB" id="J9C8J6"/>
<evidence type="ECO:0000313" key="1">
    <source>
        <dbReference type="EMBL" id="EJW96210.1"/>
    </source>
</evidence>
<evidence type="ECO:0008006" key="2">
    <source>
        <dbReference type="Google" id="ProtNLM"/>
    </source>
</evidence>
<dbReference type="EMBL" id="AMCI01005399">
    <property type="protein sequence ID" value="EJW96210.1"/>
    <property type="molecule type" value="Genomic_DNA"/>
</dbReference>
<sequence>MKKIYWGALCLGAGLWSLTACSGSEDEIRQDTAAFRVESIIQGMARSPQLDATGAGSFVQGDVNTLFFQNAQGGLEQTYRYTYGATHYWQDLGLRPSVEGLKVSACYPPVETQTPHSYAWDVTNSQHPTPDFLAAPATAVEQNVTQQVNLKFKHLMHRLVVKLEADESTVTQDGLRQATLTLSQWMPVATLHLLKAEAQGATGTPVQQAVTGDQGTFILPPQPVGQIQLKVQVDQRQHTFRLSDMQVGGHPVRQLESGQSLTLTIRVSKGSFVITGQQIEGWGNQGEADGEIIL</sequence>
<proteinExistence type="predicted"/>